<dbReference type="Pfam" id="PF00903">
    <property type="entry name" value="Glyoxalase"/>
    <property type="match status" value="1"/>
</dbReference>
<dbReference type="PANTHER" id="PTHR10374">
    <property type="entry name" value="LACTOYLGLUTATHIONE LYASE GLYOXALASE I"/>
    <property type="match status" value="1"/>
</dbReference>
<dbReference type="GO" id="GO:0016829">
    <property type="term" value="F:lyase activity"/>
    <property type="evidence" value="ECO:0007669"/>
    <property type="project" value="UniProtKB-KW"/>
</dbReference>
<reference evidence="2 3" key="1">
    <citation type="submission" date="2019-01" db="EMBL/GenBank/DDBJ databases">
        <title>Draft genomes of a novel of Aminipila strains.</title>
        <authorList>
            <person name="Ma S."/>
        </authorList>
    </citation>
    <scope>NUCLEOTIDE SEQUENCE [LARGE SCALE GENOMIC DNA]</scope>
    <source>
        <strain evidence="3">JN-39</strain>
    </source>
</reference>
<dbReference type="AlphaFoldDB" id="A0A410PXA6"/>
<feature type="domain" description="VOC" evidence="1">
    <location>
        <begin position="4"/>
        <end position="128"/>
    </location>
</feature>
<dbReference type="EMBL" id="CP035281">
    <property type="protein sequence ID" value="QAT43597.1"/>
    <property type="molecule type" value="Genomic_DNA"/>
</dbReference>
<dbReference type="SUPFAM" id="SSF54593">
    <property type="entry name" value="Glyoxalase/Bleomycin resistance protein/Dihydroxybiphenyl dioxygenase"/>
    <property type="match status" value="1"/>
</dbReference>
<evidence type="ECO:0000259" key="1">
    <source>
        <dbReference type="PROSITE" id="PS51819"/>
    </source>
</evidence>
<dbReference type="OrthoDB" id="192739at2"/>
<proteinExistence type="predicted"/>
<sequence length="128" mass="14828">MKFTAYHSCITVFDLDKSMRFYKEALGLKEIRRIDAEDGAYAIVFLGSDNSQGGQDAMLLELTWYRDRKEAYNLGDNESHIGFKVDDYEAAYKKHKEMGIICFENPDIGIYFISDPDGYWTEIVPTRE</sequence>
<dbReference type="PROSITE" id="PS51819">
    <property type="entry name" value="VOC"/>
    <property type="match status" value="1"/>
</dbReference>
<gene>
    <name evidence="2" type="ORF">EQM06_10405</name>
</gene>
<dbReference type="InterPro" id="IPR029068">
    <property type="entry name" value="Glyas_Bleomycin-R_OHBP_Dase"/>
</dbReference>
<accession>A0A410PXA6</accession>
<keyword evidence="3" id="KW-1185">Reference proteome</keyword>
<protein>
    <submittedName>
        <fullName evidence="2">Lactoylglutathione lyase</fullName>
    </submittedName>
</protein>
<dbReference type="InterPro" id="IPR037523">
    <property type="entry name" value="VOC_core"/>
</dbReference>
<name>A0A410PXA6_9FIRM</name>
<evidence type="ECO:0000313" key="2">
    <source>
        <dbReference type="EMBL" id="QAT43597.1"/>
    </source>
</evidence>
<evidence type="ECO:0000313" key="3">
    <source>
        <dbReference type="Proteomes" id="UP000287601"/>
    </source>
</evidence>
<dbReference type="Gene3D" id="3.10.180.10">
    <property type="entry name" value="2,3-Dihydroxybiphenyl 1,2-Dioxygenase, domain 1"/>
    <property type="match status" value="1"/>
</dbReference>
<dbReference type="RefSeq" id="WP_128746375.1">
    <property type="nucleotide sequence ID" value="NZ_CP035281.1"/>
</dbReference>
<dbReference type="Proteomes" id="UP000287601">
    <property type="component" value="Chromosome"/>
</dbReference>
<organism evidence="2 3">
    <name type="scientific">Aminipila luticellarii</name>
    <dbReference type="NCBI Taxonomy" id="2507160"/>
    <lineage>
        <taxon>Bacteria</taxon>
        <taxon>Bacillati</taxon>
        <taxon>Bacillota</taxon>
        <taxon>Clostridia</taxon>
        <taxon>Peptostreptococcales</taxon>
        <taxon>Anaerovoracaceae</taxon>
        <taxon>Aminipila</taxon>
    </lineage>
</organism>
<dbReference type="KEGG" id="amij:EQM06_10405"/>
<dbReference type="InterPro" id="IPR004360">
    <property type="entry name" value="Glyas_Fos-R_dOase_dom"/>
</dbReference>
<keyword evidence="2" id="KW-0456">Lyase</keyword>
<dbReference type="PANTHER" id="PTHR10374:SF30">
    <property type="entry name" value="LACTOYLGLUTATHIONE LYASE"/>
    <property type="match status" value="1"/>
</dbReference>